<evidence type="ECO:0000313" key="2">
    <source>
        <dbReference type="EMBL" id="MDQ0893546.1"/>
    </source>
</evidence>
<dbReference type="InterPro" id="IPR012349">
    <property type="entry name" value="Split_barrel_FMN-bd"/>
</dbReference>
<dbReference type="InterPro" id="IPR011576">
    <property type="entry name" value="Pyridox_Oxase_N"/>
</dbReference>
<reference evidence="2 3" key="1">
    <citation type="submission" date="2023-07" db="EMBL/GenBank/DDBJ databases">
        <title>Comparative genomics of wheat-associated soil bacteria to identify genetic determinants of phenazine resistance.</title>
        <authorList>
            <person name="Mouncey N."/>
        </authorList>
    </citation>
    <scope>NUCLEOTIDE SEQUENCE [LARGE SCALE GENOMIC DNA]</scope>
    <source>
        <strain evidence="2 3">V3I3</strain>
    </source>
</reference>
<dbReference type="Proteomes" id="UP001239083">
    <property type="component" value="Unassembled WGS sequence"/>
</dbReference>
<dbReference type="Gene3D" id="2.30.110.10">
    <property type="entry name" value="Electron Transport, Fmn-binding Protein, Chain A"/>
    <property type="match status" value="1"/>
</dbReference>
<evidence type="ECO:0000259" key="1">
    <source>
        <dbReference type="Pfam" id="PF01243"/>
    </source>
</evidence>
<comment type="caution">
    <text evidence="2">The sequence shown here is derived from an EMBL/GenBank/DDBJ whole genome shotgun (WGS) entry which is preliminary data.</text>
</comment>
<dbReference type="Pfam" id="PF01243">
    <property type="entry name" value="PNPOx_N"/>
    <property type="match status" value="1"/>
</dbReference>
<evidence type="ECO:0000313" key="3">
    <source>
        <dbReference type="Proteomes" id="UP001239083"/>
    </source>
</evidence>
<dbReference type="EMBL" id="JAUSYY010000001">
    <property type="protein sequence ID" value="MDQ0893546.1"/>
    <property type="molecule type" value="Genomic_DNA"/>
</dbReference>
<accession>A0ABU0R8K0</accession>
<dbReference type="SUPFAM" id="SSF50475">
    <property type="entry name" value="FMN-binding split barrel"/>
    <property type="match status" value="1"/>
</dbReference>
<feature type="domain" description="Pyridoxamine 5'-phosphate oxidase N-terminal" evidence="1">
    <location>
        <begin position="16"/>
        <end position="143"/>
    </location>
</feature>
<sequence length="155" mass="17136">MNMAATADDSPANLARRIVDANSYLTLATADADGGPWATPVWFAERELREFVWVSRLERRHSRNVAQRREVALVVFDSTTPVGSATAVYVDAVATQVPDEELGDALAVFNAKSEASGLPRWGEEKVSGDAPHRLYRAMASQVWVLDEYENRVPVF</sequence>
<keyword evidence="3" id="KW-1185">Reference proteome</keyword>
<protein>
    <submittedName>
        <fullName evidence="2">Pyridoxine/pyridoxamine 5'-phosphate oxidase</fullName>
    </submittedName>
</protein>
<proteinExistence type="predicted"/>
<gene>
    <name evidence="2" type="ORF">QFZ26_001101</name>
</gene>
<name>A0ABU0R8K0_9MICO</name>
<organism evidence="2 3">
    <name type="scientific">Agromyces ramosus</name>
    <dbReference type="NCBI Taxonomy" id="33879"/>
    <lineage>
        <taxon>Bacteria</taxon>
        <taxon>Bacillati</taxon>
        <taxon>Actinomycetota</taxon>
        <taxon>Actinomycetes</taxon>
        <taxon>Micrococcales</taxon>
        <taxon>Microbacteriaceae</taxon>
        <taxon>Agromyces</taxon>
    </lineage>
</organism>